<dbReference type="AlphaFoldDB" id="A0A6G7K8Y8"/>
<dbReference type="KEGG" id="jar:G7057_03900"/>
<dbReference type="PANTHER" id="PTHR30217:SF12">
    <property type="entry name" value="U32 FAMILY PEPTIDASE"/>
    <property type="match status" value="1"/>
</dbReference>
<dbReference type="InterPro" id="IPR051454">
    <property type="entry name" value="RNA/ubiquinone_mod_enzymes"/>
</dbReference>
<organism evidence="1 2">
    <name type="scientific">Jeotgalibaca arthritidis</name>
    <dbReference type="NCBI Taxonomy" id="1868794"/>
    <lineage>
        <taxon>Bacteria</taxon>
        <taxon>Bacillati</taxon>
        <taxon>Bacillota</taxon>
        <taxon>Bacilli</taxon>
        <taxon>Lactobacillales</taxon>
        <taxon>Carnobacteriaceae</taxon>
        <taxon>Jeotgalibaca</taxon>
    </lineage>
</organism>
<accession>A0A6G7K8Y8</accession>
<proteinExistence type="predicted"/>
<dbReference type="RefSeq" id="WP_166161501.1">
    <property type="nucleotide sequence ID" value="NZ_CP049740.1"/>
</dbReference>
<sequence>MIELIATTESLEQGKLLLEAGADQLIVGEEVFGLRVPGYLSDDEIGELVAIAHQMGKQVIVAANAILHNDKIEQARPFLKRMKALKVDKLMVGDTGLIQIMKNPDYYIPYIYDASVLVTSHGQINFWKKYGAVAALIAREVPYVELELLVPKAELPVVTQVYGAQCIHQSRRELLNNYFNYIEKDALNFEDRHLFLSEPGKDDTHYAIYQDSHGTHVFANKDLNLMVQLPMLADIHADNWYLDGLYTPGQAFVEVVTVFHQARTLIENNEATPELLAQLNEQIITHHPENRETDTGFFLYSADKVR</sequence>
<keyword evidence="2" id="KW-1185">Reference proteome</keyword>
<dbReference type="InterPro" id="IPR001539">
    <property type="entry name" value="Peptidase_U32"/>
</dbReference>
<dbReference type="Pfam" id="PF01136">
    <property type="entry name" value="Peptidase_U32"/>
    <property type="match status" value="1"/>
</dbReference>
<gene>
    <name evidence="1" type="ORF">G7057_03900</name>
</gene>
<name>A0A6G7K8Y8_9LACT</name>
<dbReference type="Proteomes" id="UP000501451">
    <property type="component" value="Chromosome"/>
</dbReference>
<protein>
    <submittedName>
        <fullName evidence="1">U32 family peptidase</fullName>
    </submittedName>
</protein>
<dbReference type="PANTHER" id="PTHR30217">
    <property type="entry name" value="PEPTIDASE U32 FAMILY"/>
    <property type="match status" value="1"/>
</dbReference>
<reference evidence="1 2" key="1">
    <citation type="journal article" date="2017" name="Int. J. Syst. Evol. Microbiol.">
        <title>Jeotgalibaca porci sp. nov. and Jeotgalibaca arthritidis sp. nov., isolated from pigs, and emended description of the genus Jeotgalibaca.</title>
        <authorList>
            <person name="Zamora L."/>
            <person name="Perez-Sancho M."/>
            <person name="Dominguez L."/>
            <person name="Fernandez-Garayzabal J.F."/>
            <person name="Vela A.I."/>
        </authorList>
    </citation>
    <scope>NUCLEOTIDE SEQUENCE [LARGE SCALE GENOMIC DNA]</scope>
    <source>
        <strain evidence="1 2">CECT 9157</strain>
    </source>
</reference>
<evidence type="ECO:0000313" key="2">
    <source>
        <dbReference type="Proteomes" id="UP000501451"/>
    </source>
</evidence>
<evidence type="ECO:0000313" key="1">
    <source>
        <dbReference type="EMBL" id="QII81702.1"/>
    </source>
</evidence>
<dbReference type="EMBL" id="CP049740">
    <property type="protein sequence ID" value="QII81702.1"/>
    <property type="molecule type" value="Genomic_DNA"/>
</dbReference>